<dbReference type="InterPro" id="IPR025751">
    <property type="entry name" value="RsbRD_N_dom"/>
</dbReference>
<name>L7F9M3_STRT8</name>
<dbReference type="Proteomes" id="UP000010931">
    <property type="component" value="Unassembled WGS sequence"/>
</dbReference>
<evidence type="ECO:0000313" key="5">
    <source>
        <dbReference type="Proteomes" id="UP000010931"/>
    </source>
</evidence>
<dbReference type="InterPro" id="IPR042070">
    <property type="entry name" value="PucR_C-HTH_sf"/>
</dbReference>
<dbReference type="STRING" id="85558.T45_07494"/>
<dbReference type="InterPro" id="IPR051448">
    <property type="entry name" value="CdaR-like_regulators"/>
</dbReference>
<protein>
    <submittedName>
        <fullName evidence="4">Uncharacterized protein</fullName>
    </submittedName>
</protein>
<evidence type="ECO:0000256" key="1">
    <source>
        <dbReference type="SAM" id="MobiDB-lite"/>
    </source>
</evidence>
<gene>
    <name evidence="4" type="ORF">STRTUCAR8_04923</name>
</gene>
<accession>L7F9M3</accession>
<evidence type="ECO:0000259" key="3">
    <source>
        <dbReference type="Pfam" id="PF14361"/>
    </source>
</evidence>
<dbReference type="PATRIC" id="fig|698760.3.peg.2978"/>
<dbReference type="PANTHER" id="PTHR33744:SF1">
    <property type="entry name" value="DNA-BINDING TRANSCRIPTIONAL ACTIVATOR ADER"/>
    <property type="match status" value="1"/>
</dbReference>
<dbReference type="EMBL" id="AEJB01000223">
    <property type="protein sequence ID" value="ELP68293.1"/>
    <property type="molecule type" value="Genomic_DNA"/>
</dbReference>
<evidence type="ECO:0000259" key="2">
    <source>
        <dbReference type="Pfam" id="PF13556"/>
    </source>
</evidence>
<organism evidence="4 5">
    <name type="scientific">Streptomyces turgidiscabies (strain Car8)</name>
    <dbReference type="NCBI Taxonomy" id="698760"/>
    <lineage>
        <taxon>Bacteria</taxon>
        <taxon>Bacillati</taxon>
        <taxon>Actinomycetota</taxon>
        <taxon>Actinomycetes</taxon>
        <taxon>Kitasatosporales</taxon>
        <taxon>Streptomycetaceae</taxon>
        <taxon>Streptomyces</taxon>
    </lineage>
</organism>
<dbReference type="InterPro" id="IPR025736">
    <property type="entry name" value="PucR_C-HTH_dom"/>
</dbReference>
<comment type="caution">
    <text evidence="4">The sequence shown here is derived from an EMBL/GenBank/DDBJ whole genome shotgun (WGS) entry which is preliminary data.</text>
</comment>
<dbReference type="GeneID" id="97399987"/>
<dbReference type="PANTHER" id="PTHR33744">
    <property type="entry name" value="CARBOHYDRATE DIACID REGULATOR"/>
    <property type="match status" value="1"/>
</dbReference>
<dbReference type="Gene3D" id="1.10.10.2840">
    <property type="entry name" value="PucR C-terminal helix-turn-helix domain"/>
    <property type="match status" value="1"/>
</dbReference>
<dbReference type="Pfam" id="PF13556">
    <property type="entry name" value="HTH_30"/>
    <property type="match status" value="1"/>
</dbReference>
<feature type="domain" description="PucR C-terminal helix-turn-helix" evidence="2">
    <location>
        <begin position="376"/>
        <end position="418"/>
    </location>
</feature>
<evidence type="ECO:0000313" key="4">
    <source>
        <dbReference type="EMBL" id="ELP68293.1"/>
    </source>
</evidence>
<feature type="domain" description="RsbT co-antagonist protein RsbRD N-terminal" evidence="3">
    <location>
        <begin position="48"/>
        <end position="181"/>
    </location>
</feature>
<feature type="region of interest" description="Disordered" evidence="1">
    <location>
        <begin position="1"/>
        <end position="31"/>
    </location>
</feature>
<reference evidence="4 5" key="1">
    <citation type="journal article" date="2011" name="Plasmid">
        <title>Streptomyces turgidiscabies Car8 contains a modular pathogenicity island that shares virulence genes with other actinobacterial plant pathogens.</title>
        <authorList>
            <person name="Huguet-Tapia J.C."/>
            <person name="Badger J.H."/>
            <person name="Loria R."/>
            <person name="Pettis G.S."/>
        </authorList>
    </citation>
    <scope>NUCLEOTIDE SEQUENCE [LARGE SCALE GENOMIC DNA]</scope>
    <source>
        <strain evidence="4 5">Car8</strain>
    </source>
</reference>
<dbReference type="RefSeq" id="WP_006376564.1">
    <property type="nucleotide sequence ID" value="NZ_AEJB01000223.1"/>
</dbReference>
<dbReference type="Pfam" id="PF14361">
    <property type="entry name" value="RsbRD_N"/>
    <property type="match status" value="1"/>
</dbReference>
<dbReference type="AlphaFoldDB" id="L7F9M3"/>
<keyword evidence="5" id="KW-1185">Reference proteome</keyword>
<sequence length="447" mass="48070">MTALTDVSDLSERPERRPKRRPERSERSERETVAEVLRAMAADAGVQSELVRAARKHSPEVARLAEAETLWHVTAMINAAGAWLGADTDTHTEDSDEQGVDAQDFAAALLLGADRAGQGVPMTAVLRGVQAAHTRAVEITVDRCRSAGVPDAALLSAVLRLKDYGDALQRHVVHGYRVAEGDNPHELGESRARLLRRLLVEGEPPPDAEELAAAGLRRDAVRHLLVADPGGEPARTRRLAHRLAALRGCHFGTLDGRLVGLYPRLPAGETIGEGGGDAESEEEKGAGVGGGAFVVVSPAVPLDDLRATYGLCVRALDLDGQAAAPSPYGRHGVYELTELAAEIALADQPLLGAWLSARLLADLDPRDDFHRQIAVTALAFLDHGRRLDRTAATLFTHPNTVRYRLARLQQLTGESLTDDLPGIVSGPLGSVHWWWALRTWLGPGSDQ</sequence>
<proteinExistence type="predicted"/>